<feature type="domain" description="TonB-dependent receptor plug" evidence="8">
    <location>
        <begin position="228"/>
        <end position="350"/>
    </location>
</feature>
<evidence type="ECO:0000259" key="8">
    <source>
        <dbReference type="Pfam" id="PF07715"/>
    </source>
</evidence>
<gene>
    <name evidence="9" type="ORF">JKG61_14895</name>
</gene>
<protein>
    <submittedName>
        <fullName evidence="9">SusC/RagA family TonB-linked outer membrane protein</fullName>
    </submittedName>
</protein>
<keyword evidence="3 7" id="KW-1134">Transmembrane beta strand</keyword>
<dbReference type="SUPFAM" id="SSF49464">
    <property type="entry name" value="Carboxypeptidase regulatory domain-like"/>
    <property type="match status" value="1"/>
</dbReference>
<evidence type="ECO:0000313" key="10">
    <source>
        <dbReference type="Proteomes" id="UP000625283"/>
    </source>
</evidence>
<accession>A0ABS1R696</accession>
<dbReference type="Proteomes" id="UP000625283">
    <property type="component" value="Unassembled WGS sequence"/>
</dbReference>
<keyword evidence="6 7" id="KW-0998">Cell outer membrane</keyword>
<evidence type="ECO:0000256" key="4">
    <source>
        <dbReference type="ARBA" id="ARBA00022692"/>
    </source>
</evidence>
<keyword evidence="4 7" id="KW-0812">Transmembrane</keyword>
<evidence type="ECO:0000256" key="5">
    <source>
        <dbReference type="ARBA" id="ARBA00023136"/>
    </source>
</evidence>
<dbReference type="InterPro" id="IPR023996">
    <property type="entry name" value="TonB-dep_OMP_SusC/RagA"/>
</dbReference>
<sequence length="1128" mass="126783">MKYRKWIAYKKVGLTSKMLIKFSVPVMAIILTNLLFTLTATAQFQKKLDINYQKSTLRTVLNDLKQKTGVTFTYDKEIIDETILVSSKLQQSSLETILGTVLTPVGYTFQIDKNIVFIIKSQKRTSPANTQRTIIVSGKVTDAQGKPISGATISVKELQNVSTVTDATGSYFMHLPDEKKYTLTFSYMGKKSIDTQIGNRIVINITLEDAVAQIDDVVVTGIFKKSRESYTGAVSTITKEQLSLYKGQNLIQTLRNIDPAINIIVNNNLGSNPNALPEINIRGNSSLPLNVQEFNEGVRQKVNTPLIIMDGFEISLTKLMDYNDQEIESINILKDAAATAIYGSRGSNGVIVIVTKAPKPGKLRISYQAGVNIEAPDLTSYSLLDAEGKLHLERLTGLYSNANNATTEINYQNLYQRRLKNVLEGVNTDWLSQPVRTGIGQRHNLRLEGGGEEFRWGTTLGYNNISGAMKGSVRNNFNGAITLSYTYKNLLFRNQTNVGINKGIESKYGSLSSYANAQPYESIHDENGEMRRYFLDFYQTGRLSNPLYDASLNNLNQSKYTEIINNFSIEWNLTQSLMVRGQLGLSKRMNSSDIFLSPEHSSFLSEVYQGVDGSVRKGTYDYGTGEDVNGDANLTLSYSKLIKAKHQIYAAIDYSIAQRSTYNYQFGAEGFSDDGLGFLGNALQYRLNGKPTANEDINRRLGITSNATYTYDNRLFIDASLRIDGSSQFGSRNKFAPFWSTGIGWNLHNESFLKNNATVSTLRLRGSIGETGSQQFAAYQALSTFEYYTDQRYALWNASRLMGLGNENLKWQITDQLNGGLEFALFNNRLSGSFDLYKKQTSNLLSAMNIPLATGFSTYTDNVGEVQNLGFESALSGFVVKDDRNNFTWMLSTKLAYNRNKITQLSDAVKMQNQLYRDQNVEVSNLFFEGRPQNSIYAVRSKGIDPSSGKEVYIDRDGNITDQWNPSDKVFLGSAEPLFRGNMSSLTTYKNLTLNLSFGVQWGGYMYNQTLVDRVEVSPADISSRNVDKRVLEQRWVKEGDVTFFKGFADSYSTRGSSRFVMDQRIFELQSMSLQYRFDTQKLKRFKIESLMLGINMSNVFYFSTIQVERGIDYPFARNISTNISLTF</sequence>
<dbReference type="PROSITE" id="PS52016">
    <property type="entry name" value="TONB_DEPENDENT_REC_3"/>
    <property type="match status" value="1"/>
</dbReference>
<dbReference type="InterPro" id="IPR036942">
    <property type="entry name" value="Beta-barrel_TonB_sf"/>
</dbReference>
<dbReference type="InterPro" id="IPR023997">
    <property type="entry name" value="TonB-dep_OMP_SusC/RagA_CS"/>
</dbReference>
<dbReference type="NCBIfam" id="TIGR04056">
    <property type="entry name" value="OMP_RagA_SusC"/>
    <property type="match status" value="1"/>
</dbReference>
<dbReference type="Gene3D" id="2.170.130.10">
    <property type="entry name" value="TonB-dependent receptor, plug domain"/>
    <property type="match status" value="1"/>
</dbReference>
<keyword evidence="2 7" id="KW-0813">Transport</keyword>
<proteinExistence type="inferred from homology"/>
<evidence type="ECO:0000256" key="3">
    <source>
        <dbReference type="ARBA" id="ARBA00022452"/>
    </source>
</evidence>
<dbReference type="Gene3D" id="2.60.40.1120">
    <property type="entry name" value="Carboxypeptidase-like, regulatory domain"/>
    <property type="match status" value="1"/>
</dbReference>
<name>A0ABS1R696_9SPHI</name>
<reference evidence="9 10" key="1">
    <citation type="submission" date="2021-01" db="EMBL/GenBank/DDBJ databases">
        <title>C459-1 draft genome sequence.</title>
        <authorList>
            <person name="Zhang X.-F."/>
        </authorList>
    </citation>
    <scope>NUCLEOTIDE SEQUENCE [LARGE SCALE GENOMIC DNA]</scope>
    <source>
        <strain evidence="10">C459-1</strain>
    </source>
</reference>
<dbReference type="EMBL" id="JAERTY010000008">
    <property type="protein sequence ID" value="MBL1410040.1"/>
    <property type="molecule type" value="Genomic_DNA"/>
</dbReference>
<evidence type="ECO:0000313" key="9">
    <source>
        <dbReference type="EMBL" id="MBL1410040.1"/>
    </source>
</evidence>
<evidence type="ECO:0000256" key="6">
    <source>
        <dbReference type="ARBA" id="ARBA00023237"/>
    </source>
</evidence>
<dbReference type="InterPro" id="IPR008969">
    <property type="entry name" value="CarboxyPept-like_regulatory"/>
</dbReference>
<dbReference type="Pfam" id="PF07715">
    <property type="entry name" value="Plug"/>
    <property type="match status" value="1"/>
</dbReference>
<dbReference type="RefSeq" id="WP_202103748.1">
    <property type="nucleotide sequence ID" value="NZ_JAERTY010000008.1"/>
</dbReference>
<dbReference type="InterPro" id="IPR039426">
    <property type="entry name" value="TonB-dep_rcpt-like"/>
</dbReference>
<evidence type="ECO:0000256" key="7">
    <source>
        <dbReference type="PROSITE-ProRule" id="PRU01360"/>
    </source>
</evidence>
<dbReference type="InterPro" id="IPR037066">
    <property type="entry name" value="Plug_dom_sf"/>
</dbReference>
<keyword evidence="5 7" id="KW-0472">Membrane</keyword>
<dbReference type="SUPFAM" id="SSF56935">
    <property type="entry name" value="Porins"/>
    <property type="match status" value="1"/>
</dbReference>
<comment type="caution">
    <text evidence="9">The sequence shown here is derived from an EMBL/GenBank/DDBJ whole genome shotgun (WGS) entry which is preliminary data.</text>
</comment>
<organism evidence="9 10">
    <name type="scientific">Sphingobacterium faecale</name>
    <dbReference type="NCBI Taxonomy" id="2803775"/>
    <lineage>
        <taxon>Bacteria</taxon>
        <taxon>Pseudomonadati</taxon>
        <taxon>Bacteroidota</taxon>
        <taxon>Sphingobacteriia</taxon>
        <taxon>Sphingobacteriales</taxon>
        <taxon>Sphingobacteriaceae</taxon>
        <taxon>Sphingobacterium</taxon>
    </lineage>
</organism>
<evidence type="ECO:0000256" key="2">
    <source>
        <dbReference type="ARBA" id="ARBA00022448"/>
    </source>
</evidence>
<dbReference type="Pfam" id="PF13715">
    <property type="entry name" value="CarbopepD_reg_2"/>
    <property type="match status" value="1"/>
</dbReference>
<evidence type="ECO:0000256" key="1">
    <source>
        <dbReference type="ARBA" id="ARBA00004571"/>
    </source>
</evidence>
<dbReference type="NCBIfam" id="TIGR04057">
    <property type="entry name" value="SusC_RagA_signa"/>
    <property type="match status" value="1"/>
</dbReference>
<comment type="similarity">
    <text evidence="7">Belongs to the TonB-dependent receptor family.</text>
</comment>
<keyword evidence="10" id="KW-1185">Reference proteome</keyword>
<dbReference type="Gene3D" id="2.40.170.20">
    <property type="entry name" value="TonB-dependent receptor, beta-barrel domain"/>
    <property type="match status" value="1"/>
</dbReference>
<comment type="subcellular location">
    <subcellularLocation>
        <location evidence="1 7">Cell outer membrane</location>
        <topology evidence="1 7">Multi-pass membrane protein</topology>
    </subcellularLocation>
</comment>
<dbReference type="InterPro" id="IPR012910">
    <property type="entry name" value="Plug_dom"/>
</dbReference>